<sequence>MVQNTENKGIVIENEEKTIDNDSFQRLQNIAITLKERETDSKTLQDMIEDEDGLVVRCRLAESLAIKIYEKEVKCKNYESQIKMINTLINNKRRIIMYEVQEKIDKKKNDIVKLEEKTEGLCEQIVINENKRSKFKTESNILNRLCSYRKAYLLHDVMELFKIDIDGGPASMQPTKPKRDCKCVLVDTIRGFHLPHVASIMLSPHNEIETTTAIGLLIQMLNAVSRILGYALRYPVLPNPSAPLIYCPIEDKVAVLSGWKKRSERERFLEGLQWLGKNIAQLRCDCGIPTTPVADKTLSMLADWIRSVTEGKYVSIYDRPIDNITSPASLLVNFAKPVPY</sequence>
<feature type="coiled-coil region" evidence="2">
    <location>
        <begin position="97"/>
        <end position="124"/>
    </location>
</feature>
<accession>A0A8R1HQI7</accession>
<reference evidence="4" key="1">
    <citation type="submission" date="2010-08" db="EMBL/GenBank/DDBJ databases">
        <authorList>
            <consortium name="Caenorhabditis japonica Sequencing Consortium"/>
            <person name="Wilson R.K."/>
        </authorList>
    </citation>
    <scope>NUCLEOTIDE SEQUENCE [LARGE SCALE GENOMIC DNA]</scope>
    <source>
        <strain evidence="4">DF5081</strain>
    </source>
</reference>
<dbReference type="OMA" id="WRRRKMV"/>
<dbReference type="PANTHER" id="PTHR15157:SF5">
    <property type="entry name" value="UV RADIATION RESISTANCE-ASSOCIATED GENE PROTEIN"/>
    <property type="match status" value="1"/>
</dbReference>
<keyword evidence="4" id="KW-1185">Reference proteome</keyword>
<proteinExistence type="predicted"/>
<evidence type="ECO:0000313" key="4">
    <source>
        <dbReference type="Proteomes" id="UP000005237"/>
    </source>
</evidence>
<dbReference type="AlphaFoldDB" id="A0A8R1HQI7"/>
<dbReference type="GO" id="GO:0000323">
    <property type="term" value="C:lytic vacuole"/>
    <property type="evidence" value="ECO:0007669"/>
    <property type="project" value="TreeGrafter"/>
</dbReference>
<reference evidence="3" key="2">
    <citation type="submission" date="2022-06" db="UniProtKB">
        <authorList>
            <consortium name="EnsemblMetazoa"/>
        </authorList>
    </citation>
    <scope>IDENTIFICATION</scope>
    <source>
        <strain evidence="3">DF5081</strain>
    </source>
</reference>
<dbReference type="GO" id="GO:0000149">
    <property type="term" value="F:SNARE binding"/>
    <property type="evidence" value="ECO:0007669"/>
    <property type="project" value="TreeGrafter"/>
</dbReference>
<dbReference type="EnsemblMetazoa" id="CJA08821.1">
    <property type="protein sequence ID" value="CJA08821.1"/>
    <property type="gene ID" value="WBGene00128025"/>
</dbReference>
<dbReference type="GO" id="GO:0035493">
    <property type="term" value="P:SNARE complex assembly"/>
    <property type="evidence" value="ECO:0007669"/>
    <property type="project" value="TreeGrafter"/>
</dbReference>
<keyword evidence="1 2" id="KW-0175">Coiled coil</keyword>
<evidence type="ECO:0000256" key="1">
    <source>
        <dbReference type="ARBA" id="ARBA00023054"/>
    </source>
</evidence>
<name>A0A8R1HQI7_CAEJA</name>
<dbReference type="GO" id="GO:0005768">
    <property type="term" value="C:endosome"/>
    <property type="evidence" value="ECO:0007669"/>
    <property type="project" value="TreeGrafter"/>
</dbReference>
<dbReference type="Proteomes" id="UP000005237">
    <property type="component" value="Unassembled WGS sequence"/>
</dbReference>
<organism evidence="3 4">
    <name type="scientific">Caenorhabditis japonica</name>
    <dbReference type="NCBI Taxonomy" id="281687"/>
    <lineage>
        <taxon>Eukaryota</taxon>
        <taxon>Metazoa</taxon>
        <taxon>Ecdysozoa</taxon>
        <taxon>Nematoda</taxon>
        <taxon>Chromadorea</taxon>
        <taxon>Rhabditida</taxon>
        <taxon>Rhabditina</taxon>
        <taxon>Rhabditomorpha</taxon>
        <taxon>Rhabditoidea</taxon>
        <taxon>Rhabditidae</taxon>
        <taxon>Peloderinae</taxon>
        <taxon>Caenorhabditis</taxon>
    </lineage>
</organism>
<dbReference type="PANTHER" id="PTHR15157">
    <property type="entry name" value="UV RADIATION RESISTANCE-ASSOCIATED GENE PROTEIN"/>
    <property type="match status" value="1"/>
</dbReference>
<evidence type="ECO:0000313" key="3">
    <source>
        <dbReference type="EnsemblMetazoa" id="CJA08821.1"/>
    </source>
</evidence>
<evidence type="ECO:0000256" key="2">
    <source>
        <dbReference type="SAM" id="Coils"/>
    </source>
</evidence>
<protein>
    <submittedName>
        <fullName evidence="3">Uncharacterized protein</fullName>
    </submittedName>
</protein>